<dbReference type="PROSITE" id="PS51118">
    <property type="entry name" value="HTH_HXLR"/>
    <property type="match status" value="1"/>
</dbReference>
<evidence type="ECO:0000313" key="6">
    <source>
        <dbReference type="Proteomes" id="UP001276854"/>
    </source>
</evidence>
<accession>A0ABU4GNY9</accession>
<protein>
    <submittedName>
        <fullName evidence="5">Helix-turn-helix domain-containing protein</fullName>
    </submittedName>
</protein>
<reference evidence="5 6" key="1">
    <citation type="submission" date="2023-10" db="EMBL/GenBank/DDBJ databases">
        <title>A novel Glycoside Hydrolase 43-Like Enzyme from Clostrdium boliviensis is an Endo-xylanase, and a Candidate for Xylooligosaccharides Production from Different Xylan Substrates.</title>
        <authorList>
            <person name="Alvarez M.T."/>
            <person name="Rocabado-Villegas L.R."/>
            <person name="Salas-Veizaga D.M."/>
            <person name="Linares-Pasten J.A."/>
            <person name="Gudmundsdottir E.E."/>
            <person name="Hreggvidsson G.O."/>
            <person name="Adlercreutz P."/>
            <person name="Nordberg Karlsson E."/>
        </authorList>
    </citation>
    <scope>NUCLEOTIDE SEQUENCE [LARGE SCALE GENOMIC DNA]</scope>
    <source>
        <strain evidence="5 6">E-1</strain>
    </source>
</reference>
<keyword evidence="6" id="KW-1185">Reference proteome</keyword>
<dbReference type="PANTHER" id="PTHR33204:SF29">
    <property type="entry name" value="TRANSCRIPTIONAL REGULATOR"/>
    <property type="match status" value="1"/>
</dbReference>
<comment type="caution">
    <text evidence="5">The sequence shown here is derived from an EMBL/GenBank/DDBJ whole genome shotgun (WGS) entry which is preliminary data.</text>
</comment>
<dbReference type="InterPro" id="IPR002577">
    <property type="entry name" value="HTH_HxlR"/>
</dbReference>
<sequence length="120" mass="13589">MPPIECAGYNCPVDATLDMIGGKYKALILWHLIDHTLRFGELKKLIPQATPKMLTQQLRELEENNLIVRKVYPVVPPKVEYSLSELGTSIRPILEAMYNWGADYLNQNGLVVNCSMKCPD</sequence>
<dbReference type="InterPro" id="IPR036390">
    <property type="entry name" value="WH_DNA-bd_sf"/>
</dbReference>
<evidence type="ECO:0000256" key="3">
    <source>
        <dbReference type="ARBA" id="ARBA00023163"/>
    </source>
</evidence>
<evidence type="ECO:0000256" key="2">
    <source>
        <dbReference type="ARBA" id="ARBA00023125"/>
    </source>
</evidence>
<dbReference type="RefSeq" id="WP_318064195.1">
    <property type="nucleotide sequence ID" value="NZ_JAWONS010000148.1"/>
</dbReference>
<keyword evidence="3" id="KW-0804">Transcription</keyword>
<feature type="domain" description="HTH hxlR-type" evidence="4">
    <location>
        <begin position="11"/>
        <end position="109"/>
    </location>
</feature>
<evidence type="ECO:0000256" key="1">
    <source>
        <dbReference type="ARBA" id="ARBA00023015"/>
    </source>
</evidence>
<evidence type="ECO:0000313" key="5">
    <source>
        <dbReference type="EMBL" id="MDW2797952.1"/>
    </source>
</evidence>
<proteinExistence type="predicted"/>
<evidence type="ECO:0000259" key="4">
    <source>
        <dbReference type="PROSITE" id="PS51118"/>
    </source>
</evidence>
<dbReference type="InterPro" id="IPR036388">
    <property type="entry name" value="WH-like_DNA-bd_sf"/>
</dbReference>
<dbReference type="Proteomes" id="UP001276854">
    <property type="component" value="Unassembled WGS sequence"/>
</dbReference>
<dbReference type="Pfam" id="PF01638">
    <property type="entry name" value="HxlR"/>
    <property type="match status" value="1"/>
</dbReference>
<dbReference type="Gene3D" id="1.10.10.10">
    <property type="entry name" value="Winged helix-like DNA-binding domain superfamily/Winged helix DNA-binding domain"/>
    <property type="match status" value="1"/>
</dbReference>
<dbReference type="PANTHER" id="PTHR33204">
    <property type="entry name" value="TRANSCRIPTIONAL REGULATOR, MARR FAMILY"/>
    <property type="match status" value="1"/>
</dbReference>
<dbReference type="EMBL" id="JAWONS010000148">
    <property type="protein sequence ID" value="MDW2797952.1"/>
    <property type="molecule type" value="Genomic_DNA"/>
</dbReference>
<organism evidence="5 6">
    <name type="scientific">Clostridium boliviensis</name>
    <dbReference type="NCBI Taxonomy" id="318465"/>
    <lineage>
        <taxon>Bacteria</taxon>
        <taxon>Bacillati</taxon>
        <taxon>Bacillota</taxon>
        <taxon>Clostridia</taxon>
        <taxon>Eubacteriales</taxon>
        <taxon>Clostridiaceae</taxon>
        <taxon>Clostridium</taxon>
    </lineage>
</organism>
<keyword evidence="2" id="KW-0238">DNA-binding</keyword>
<gene>
    <name evidence="5" type="ORF">RZO55_10235</name>
</gene>
<keyword evidence="1" id="KW-0805">Transcription regulation</keyword>
<name>A0ABU4GNY9_9CLOT</name>
<dbReference type="SUPFAM" id="SSF46785">
    <property type="entry name" value="Winged helix' DNA-binding domain"/>
    <property type="match status" value="1"/>
</dbReference>